<dbReference type="EMBL" id="JAKJXP020000019">
    <property type="protein sequence ID" value="KAK7754567.1"/>
    <property type="molecule type" value="Genomic_DNA"/>
</dbReference>
<evidence type="ECO:0000313" key="3">
    <source>
        <dbReference type="Proteomes" id="UP001320420"/>
    </source>
</evidence>
<dbReference type="Proteomes" id="UP001320420">
    <property type="component" value="Unassembled WGS sequence"/>
</dbReference>
<proteinExistence type="predicted"/>
<name>A0AAN9UWK0_9PEZI</name>
<dbReference type="AlphaFoldDB" id="A0AAN9UWK0"/>
<accession>A0AAN9UWK0</accession>
<gene>
    <name evidence="2" type="ORF">SLS62_003349</name>
</gene>
<feature type="region of interest" description="Disordered" evidence="1">
    <location>
        <begin position="68"/>
        <end position="100"/>
    </location>
</feature>
<protein>
    <submittedName>
        <fullName evidence="2">Uncharacterized protein</fullName>
    </submittedName>
</protein>
<keyword evidence="3" id="KW-1185">Reference proteome</keyword>
<evidence type="ECO:0000313" key="2">
    <source>
        <dbReference type="EMBL" id="KAK7754567.1"/>
    </source>
</evidence>
<dbReference type="Gene3D" id="2.70.50.70">
    <property type="match status" value="1"/>
</dbReference>
<comment type="caution">
    <text evidence="2">The sequence shown here is derived from an EMBL/GenBank/DDBJ whole genome shotgun (WGS) entry which is preliminary data.</text>
</comment>
<evidence type="ECO:0000256" key="1">
    <source>
        <dbReference type="SAM" id="MobiDB-lite"/>
    </source>
</evidence>
<reference evidence="2 3" key="1">
    <citation type="submission" date="2024-02" db="EMBL/GenBank/DDBJ databases">
        <title>De novo assembly and annotation of 12 fungi associated with fruit tree decline syndrome in Ontario, Canada.</title>
        <authorList>
            <person name="Sulman M."/>
            <person name="Ellouze W."/>
            <person name="Ilyukhin E."/>
        </authorList>
    </citation>
    <scope>NUCLEOTIDE SEQUENCE [LARGE SCALE GENOMIC DNA]</scope>
    <source>
        <strain evidence="2 3">M11/M66-122</strain>
    </source>
</reference>
<organism evidence="2 3">
    <name type="scientific">Diatrype stigma</name>
    <dbReference type="NCBI Taxonomy" id="117547"/>
    <lineage>
        <taxon>Eukaryota</taxon>
        <taxon>Fungi</taxon>
        <taxon>Dikarya</taxon>
        <taxon>Ascomycota</taxon>
        <taxon>Pezizomycotina</taxon>
        <taxon>Sordariomycetes</taxon>
        <taxon>Xylariomycetidae</taxon>
        <taxon>Xylariales</taxon>
        <taxon>Diatrypaceae</taxon>
        <taxon>Diatrype</taxon>
    </lineage>
</organism>
<feature type="compositionally biased region" description="Basic and acidic residues" evidence="1">
    <location>
        <begin position="74"/>
        <end position="96"/>
    </location>
</feature>
<sequence length="201" mass="22713">MNIGKYSVTRLREGEALRPPRHGASLVIPLGPVLAYLTDCGGDCPEAGPAALSWLKIDERGLSPGYPVRRRPRLLRERPPQHDQRDSGRLRCDDPKSQNSRNDLLRAETIIIGQYPLQFYAALTGNADGTATPGAEYFVKFPGSVFTRWFFLSSPAYAHIVEYRRKKRKRRFLLTEALWQTRVFGLMLPVASITRKGERSS</sequence>